<evidence type="ECO:0000313" key="1">
    <source>
        <dbReference type="EMBL" id="MPN51234.1"/>
    </source>
</evidence>
<protein>
    <submittedName>
        <fullName evidence="1">Uncharacterized protein</fullName>
    </submittedName>
</protein>
<gene>
    <name evidence="1" type="ORF">SDC9_198876</name>
</gene>
<accession>A0A645IS61</accession>
<dbReference type="EMBL" id="VSSQ01116139">
    <property type="protein sequence ID" value="MPN51234.1"/>
    <property type="molecule type" value="Genomic_DNA"/>
</dbReference>
<reference evidence="1" key="1">
    <citation type="submission" date="2019-08" db="EMBL/GenBank/DDBJ databases">
        <authorList>
            <person name="Kucharzyk K."/>
            <person name="Murdoch R.W."/>
            <person name="Higgins S."/>
            <person name="Loffler F."/>
        </authorList>
    </citation>
    <scope>NUCLEOTIDE SEQUENCE</scope>
</reference>
<comment type="caution">
    <text evidence="1">The sequence shown here is derived from an EMBL/GenBank/DDBJ whole genome shotgun (WGS) entry which is preliminary data.</text>
</comment>
<name>A0A645IS61_9ZZZZ</name>
<organism evidence="1">
    <name type="scientific">bioreactor metagenome</name>
    <dbReference type="NCBI Taxonomy" id="1076179"/>
    <lineage>
        <taxon>unclassified sequences</taxon>
        <taxon>metagenomes</taxon>
        <taxon>ecological metagenomes</taxon>
    </lineage>
</organism>
<proteinExistence type="predicted"/>
<sequence>MADGGNEGGLITAGTFKRVLIALTLGNIAPKAHQAMSLTYAVIVRHFTNFKAGFAPVRVVQPLFVGE</sequence>
<dbReference type="AlphaFoldDB" id="A0A645IS61"/>